<comment type="caution">
    <text evidence="1">The sequence shown here is derived from an EMBL/GenBank/DDBJ whole genome shotgun (WGS) entry which is preliminary data.</text>
</comment>
<sequence length="114" mass="12686">MLAPPPSSTSIPIFLLHLSNHHQPSHIIHISQSIMASCEIIRETKVLLTTENYALWLLPIKFKLHKIKGLNIVTGAVACPDPKKDKDKARLYHLSQEVLTLVSSNLLKLGSCTK</sequence>
<reference evidence="1 2" key="1">
    <citation type="submission" date="2015-08" db="EMBL/GenBank/DDBJ databases">
        <title>Next Generation Sequencing and Analysis of the Genome of Puccinia sorghi L Schw, the Causal Agent of Maize Common Rust.</title>
        <authorList>
            <person name="Rochi L."/>
            <person name="Burguener G."/>
            <person name="Darino M."/>
            <person name="Turjanski A."/>
            <person name="Kreff E."/>
            <person name="Dieguez M.J."/>
            <person name="Sacco F."/>
        </authorList>
    </citation>
    <scope>NUCLEOTIDE SEQUENCE [LARGE SCALE GENOMIC DNA]</scope>
    <source>
        <strain evidence="1 2">RO10H11247</strain>
    </source>
</reference>
<name>A0A0L6UCW3_9BASI</name>
<dbReference type="Proteomes" id="UP000037035">
    <property type="component" value="Unassembled WGS sequence"/>
</dbReference>
<dbReference type="VEuPathDB" id="FungiDB:VP01_7301g1"/>
<dbReference type="AlphaFoldDB" id="A0A0L6UCW3"/>
<dbReference type="EMBL" id="LAVV01012719">
    <property type="protein sequence ID" value="KNZ46394.1"/>
    <property type="molecule type" value="Genomic_DNA"/>
</dbReference>
<keyword evidence="2" id="KW-1185">Reference proteome</keyword>
<evidence type="ECO:0000313" key="1">
    <source>
        <dbReference type="EMBL" id="KNZ46394.1"/>
    </source>
</evidence>
<accession>A0A0L6UCW3</accession>
<organism evidence="1 2">
    <name type="scientific">Puccinia sorghi</name>
    <dbReference type="NCBI Taxonomy" id="27349"/>
    <lineage>
        <taxon>Eukaryota</taxon>
        <taxon>Fungi</taxon>
        <taxon>Dikarya</taxon>
        <taxon>Basidiomycota</taxon>
        <taxon>Pucciniomycotina</taxon>
        <taxon>Pucciniomycetes</taxon>
        <taxon>Pucciniales</taxon>
        <taxon>Pucciniaceae</taxon>
        <taxon>Puccinia</taxon>
    </lineage>
</organism>
<evidence type="ECO:0000313" key="2">
    <source>
        <dbReference type="Proteomes" id="UP000037035"/>
    </source>
</evidence>
<protein>
    <submittedName>
        <fullName evidence="1">Uncharacterized protein</fullName>
    </submittedName>
</protein>
<gene>
    <name evidence="1" type="ORF">VP01_7301g1</name>
</gene>
<proteinExistence type="predicted"/>